<feature type="non-terminal residue" evidence="1">
    <location>
        <position position="1"/>
    </location>
</feature>
<dbReference type="EMBL" id="LAZR01062300">
    <property type="protein sequence ID" value="KKK61810.1"/>
    <property type="molecule type" value="Genomic_DNA"/>
</dbReference>
<proteinExistence type="predicted"/>
<organism evidence="1">
    <name type="scientific">marine sediment metagenome</name>
    <dbReference type="NCBI Taxonomy" id="412755"/>
    <lineage>
        <taxon>unclassified sequences</taxon>
        <taxon>metagenomes</taxon>
        <taxon>ecological metagenomes</taxon>
    </lineage>
</organism>
<sequence>KYDFNGRFFNFYPVDEKEYRLLKQEALTKRESKRRNKFQMQRDASWFLLTNEFNMTQAELCKRMEQLTGMYLPYTTAGDGIRHFMMENE</sequence>
<gene>
    <name evidence="1" type="ORF">LCGC14_3010570</name>
</gene>
<protein>
    <submittedName>
        <fullName evidence="1">Uncharacterized protein</fullName>
    </submittedName>
</protein>
<name>A0A0F8XL38_9ZZZZ</name>
<dbReference type="AlphaFoldDB" id="A0A0F8XL38"/>
<reference evidence="1" key="1">
    <citation type="journal article" date="2015" name="Nature">
        <title>Complex archaea that bridge the gap between prokaryotes and eukaryotes.</title>
        <authorList>
            <person name="Spang A."/>
            <person name="Saw J.H."/>
            <person name="Jorgensen S.L."/>
            <person name="Zaremba-Niedzwiedzka K."/>
            <person name="Martijn J."/>
            <person name="Lind A.E."/>
            <person name="van Eijk R."/>
            <person name="Schleper C."/>
            <person name="Guy L."/>
            <person name="Ettema T.J."/>
        </authorList>
    </citation>
    <scope>NUCLEOTIDE SEQUENCE</scope>
</reference>
<comment type="caution">
    <text evidence="1">The sequence shown here is derived from an EMBL/GenBank/DDBJ whole genome shotgun (WGS) entry which is preliminary data.</text>
</comment>
<accession>A0A0F8XL38</accession>
<evidence type="ECO:0000313" key="1">
    <source>
        <dbReference type="EMBL" id="KKK61810.1"/>
    </source>
</evidence>